<sequence length="549" mass="59721">MTDPMSAYPLLAVQNLSLQHRTATGTTPILHNISFDLARGEVVGLIGESGAGKSTVGNAILDLLAPEFERTSGEILINGENLELVDRRNRDQIRRRKISAIFQDHTTSLDPLMTIGAQIEETIRAINPQILRKAVQRRAIELLARVGIDNPAERLRDYPHQFSGGQRQRIVIAIALAGSPEIIIADEPTSALDATVQKQILELLRKLVDETGVSIILVTHDMGVVAQIADRVVVMRHGQVAEQDVASEVLERPKSDYTRKLLAAVPKLRINGSLEVRSGPNKSLDPNTSIVGEGITKTFPVRGPLSFLGKSQDKGALRDISFRLERGAITGVVGESGSGKSTLGRLLAGLDRSSAGEIRIGEEVFNASRSGARSGLLGRVQMIFQDPAVSLNPRMSVEKTLLESARYGAQATGRGRDEVGAMMDRVGLARTLLARYPHQLSGGQKQRVAIARALLARPDIIVADEPTSALDVSVQAEVIHLLKEVVAEQHVTMMFISHDLAVVQDLCSFVYVLKGGQIVDSGSSDVIFMHSQHPYTRSLIEARPRHFIH</sequence>
<reference evidence="7" key="1">
    <citation type="submission" date="2023-08" db="EMBL/GenBank/DDBJ databases">
        <title>Functional and genomic diversity of the sorghum phyllosphere microbiome.</title>
        <authorList>
            <person name="Shade A."/>
        </authorList>
    </citation>
    <scope>NUCLEOTIDE SEQUENCE</scope>
    <source>
        <strain evidence="7">SORGH_AS_0974</strain>
    </source>
</reference>
<dbReference type="Gene3D" id="3.40.50.300">
    <property type="entry name" value="P-loop containing nucleotide triphosphate hydrolases"/>
    <property type="match status" value="2"/>
</dbReference>
<comment type="similarity">
    <text evidence="2">Belongs to the ABC transporter superfamily.</text>
</comment>
<keyword evidence="3" id="KW-0813">Transport</keyword>
<dbReference type="PROSITE" id="PS00211">
    <property type="entry name" value="ABC_TRANSPORTER_1"/>
    <property type="match status" value="2"/>
</dbReference>
<evidence type="ECO:0000256" key="2">
    <source>
        <dbReference type="ARBA" id="ARBA00005417"/>
    </source>
</evidence>
<dbReference type="GO" id="GO:0016887">
    <property type="term" value="F:ATP hydrolysis activity"/>
    <property type="evidence" value="ECO:0007669"/>
    <property type="project" value="InterPro"/>
</dbReference>
<dbReference type="FunFam" id="3.40.50.300:FF:000016">
    <property type="entry name" value="Oligopeptide ABC transporter ATP-binding component"/>
    <property type="match status" value="1"/>
</dbReference>
<dbReference type="NCBIfam" id="NF008453">
    <property type="entry name" value="PRK11308.1"/>
    <property type="match status" value="2"/>
</dbReference>
<dbReference type="CDD" id="cd03257">
    <property type="entry name" value="ABC_NikE_OppD_transporters"/>
    <property type="match status" value="2"/>
</dbReference>
<accession>A0AAJ2BCK5</accession>
<protein>
    <submittedName>
        <fullName evidence="7">Peptide/nickel transport system ATP-binding protein</fullName>
    </submittedName>
</protein>
<keyword evidence="4" id="KW-0547">Nucleotide-binding</keyword>
<dbReference type="Pfam" id="PF00005">
    <property type="entry name" value="ABC_tran"/>
    <property type="match status" value="2"/>
</dbReference>
<keyword evidence="5 7" id="KW-0067">ATP-binding</keyword>
<dbReference type="SMART" id="SM00382">
    <property type="entry name" value="AAA"/>
    <property type="match status" value="2"/>
</dbReference>
<organism evidence="7 8">
    <name type="scientific">Agrobacterium larrymoorei</name>
    <dbReference type="NCBI Taxonomy" id="160699"/>
    <lineage>
        <taxon>Bacteria</taxon>
        <taxon>Pseudomonadati</taxon>
        <taxon>Pseudomonadota</taxon>
        <taxon>Alphaproteobacteria</taxon>
        <taxon>Hyphomicrobiales</taxon>
        <taxon>Rhizobiaceae</taxon>
        <taxon>Rhizobium/Agrobacterium group</taxon>
        <taxon>Agrobacterium</taxon>
    </lineage>
</organism>
<evidence type="ECO:0000256" key="1">
    <source>
        <dbReference type="ARBA" id="ARBA00004417"/>
    </source>
</evidence>
<feature type="domain" description="ABC transporter" evidence="6">
    <location>
        <begin position="290"/>
        <end position="540"/>
    </location>
</feature>
<dbReference type="PANTHER" id="PTHR43776:SF7">
    <property type="entry name" value="D,D-DIPEPTIDE TRANSPORT ATP-BINDING PROTEIN DDPF-RELATED"/>
    <property type="match status" value="1"/>
</dbReference>
<evidence type="ECO:0000256" key="4">
    <source>
        <dbReference type="ARBA" id="ARBA00022741"/>
    </source>
</evidence>
<dbReference type="InterPro" id="IPR003439">
    <property type="entry name" value="ABC_transporter-like_ATP-bd"/>
</dbReference>
<evidence type="ECO:0000313" key="8">
    <source>
        <dbReference type="Proteomes" id="UP001255601"/>
    </source>
</evidence>
<comment type="subcellular location">
    <subcellularLocation>
        <location evidence="1">Cell inner membrane</location>
        <topology evidence="1">Peripheral membrane protein</topology>
    </subcellularLocation>
</comment>
<feature type="domain" description="ABC transporter" evidence="6">
    <location>
        <begin position="11"/>
        <end position="262"/>
    </location>
</feature>
<dbReference type="InterPro" id="IPR050319">
    <property type="entry name" value="ABC_transp_ATP-bind"/>
</dbReference>
<dbReference type="EMBL" id="JAVIZC010000001">
    <property type="protein sequence ID" value="MDR6100476.1"/>
    <property type="molecule type" value="Genomic_DNA"/>
</dbReference>
<proteinExistence type="inferred from homology"/>
<dbReference type="Proteomes" id="UP001255601">
    <property type="component" value="Unassembled WGS sequence"/>
</dbReference>
<dbReference type="InterPro" id="IPR013563">
    <property type="entry name" value="Oligopep_ABC_C"/>
</dbReference>
<gene>
    <name evidence="7" type="ORF">QE369_000654</name>
</gene>
<dbReference type="GO" id="GO:0015833">
    <property type="term" value="P:peptide transport"/>
    <property type="evidence" value="ECO:0007669"/>
    <property type="project" value="InterPro"/>
</dbReference>
<dbReference type="PROSITE" id="PS50893">
    <property type="entry name" value="ABC_TRANSPORTER_2"/>
    <property type="match status" value="2"/>
</dbReference>
<evidence type="ECO:0000313" key="7">
    <source>
        <dbReference type="EMBL" id="MDR6100476.1"/>
    </source>
</evidence>
<evidence type="ECO:0000256" key="5">
    <source>
        <dbReference type="ARBA" id="ARBA00022840"/>
    </source>
</evidence>
<dbReference type="SUPFAM" id="SSF52540">
    <property type="entry name" value="P-loop containing nucleoside triphosphate hydrolases"/>
    <property type="match status" value="2"/>
</dbReference>
<dbReference type="InterPro" id="IPR017871">
    <property type="entry name" value="ABC_transporter-like_CS"/>
</dbReference>
<evidence type="ECO:0000259" key="6">
    <source>
        <dbReference type="PROSITE" id="PS50893"/>
    </source>
</evidence>
<dbReference type="Pfam" id="PF08352">
    <property type="entry name" value="oligo_HPY"/>
    <property type="match status" value="2"/>
</dbReference>
<dbReference type="GO" id="GO:0005524">
    <property type="term" value="F:ATP binding"/>
    <property type="evidence" value="ECO:0007669"/>
    <property type="project" value="UniProtKB-KW"/>
</dbReference>
<name>A0AAJ2BCK5_9HYPH</name>
<dbReference type="InterPro" id="IPR003593">
    <property type="entry name" value="AAA+_ATPase"/>
</dbReference>
<evidence type="ECO:0000256" key="3">
    <source>
        <dbReference type="ARBA" id="ARBA00022448"/>
    </source>
</evidence>
<dbReference type="GO" id="GO:0055085">
    <property type="term" value="P:transmembrane transport"/>
    <property type="evidence" value="ECO:0007669"/>
    <property type="project" value="UniProtKB-ARBA"/>
</dbReference>
<dbReference type="NCBIfam" id="NF007739">
    <property type="entry name" value="PRK10419.1"/>
    <property type="match status" value="2"/>
</dbReference>
<dbReference type="PANTHER" id="PTHR43776">
    <property type="entry name" value="TRANSPORT ATP-BINDING PROTEIN"/>
    <property type="match status" value="1"/>
</dbReference>
<dbReference type="GO" id="GO:0005886">
    <property type="term" value="C:plasma membrane"/>
    <property type="evidence" value="ECO:0007669"/>
    <property type="project" value="UniProtKB-SubCell"/>
</dbReference>
<comment type="caution">
    <text evidence="7">The sequence shown here is derived from an EMBL/GenBank/DDBJ whole genome shotgun (WGS) entry which is preliminary data.</text>
</comment>
<dbReference type="AlphaFoldDB" id="A0AAJ2BCK5"/>
<dbReference type="InterPro" id="IPR027417">
    <property type="entry name" value="P-loop_NTPase"/>
</dbReference>
<dbReference type="RefSeq" id="WP_404976255.1">
    <property type="nucleotide sequence ID" value="NZ_JAVIZC010000001.1"/>
</dbReference>